<dbReference type="PANTHER" id="PTHR31350:SF27">
    <property type="entry name" value="HEMIMETHYLATED DNA-BINDING DOMAIN-CONTAINING PROTEIN"/>
    <property type="match status" value="1"/>
</dbReference>
<protein>
    <recommendedName>
        <fullName evidence="2">Protein SirB1 N-terminal domain-containing protein</fullName>
    </recommendedName>
</protein>
<gene>
    <name evidence="3" type="ORF">GCM10023143_21550</name>
</gene>
<comment type="similarity">
    <text evidence="1">Belongs to the UPF0162 family.</text>
</comment>
<evidence type="ECO:0000313" key="3">
    <source>
        <dbReference type="EMBL" id="GAA4312077.1"/>
    </source>
</evidence>
<comment type="caution">
    <text evidence="3">The sequence shown here is derived from an EMBL/GenBank/DDBJ whole genome shotgun (WGS) entry which is preliminary data.</text>
</comment>
<keyword evidence="4" id="KW-1185">Reference proteome</keyword>
<evidence type="ECO:0000259" key="2">
    <source>
        <dbReference type="Pfam" id="PF13369"/>
    </source>
</evidence>
<sequence length="290" mass="33638">MQQNKEISALFHLIDDPDQEVFDTVSDKILHYGKEIIPNLEDLWEHTLEETVQERIELLIHRVHYQDLQAGFRSWRQQPDLLQGALLMARYQFPDFSVSQVRNEIDKIKRNIWLELNNYLTPLEQVNVLNSMVYSYFGIKGTEISYQHRNHFFINQVIESRKGNPVTIGILYQVLCEMLDLPVYAVNIPRQFILGYFDLPAADMGGSAGTASSHARFYIDPLQGQIYTPKDVEVYLKRISMVPDSAYFHPLDNRQIISTLLEEAAKCFTAEKEAYKYEELLSLSALVAEE</sequence>
<name>A0ABP8FVY0_9BACT</name>
<organism evidence="3 4">
    <name type="scientific">Compostibacter hankyongensis</name>
    <dbReference type="NCBI Taxonomy" id="1007089"/>
    <lineage>
        <taxon>Bacteria</taxon>
        <taxon>Pseudomonadati</taxon>
        <taxon>Bacteroidota</taxon>
        <taxon>Chitinophagia</taxon>
        <taxon>Chitinophagales</taxon>
        <taxon>Chitinophagaceae</taxon>
        <taxon>Compostibacter</taxon>
    </lineage>
</organism>
<proteinExistence type="inferred from homology"/>
<dbReference type="InterPro" id="IPR032698">
    <property type="entry name" value="SirB1_N"/>
</dbReference>
<accession>A0ABP8FVY0</accession>
<dbReference type="PANTHER" id="PTHR31350">
    <property type="entry name" value="SI:DKEY-261L7.2"/>
    <property type="match status" value="1"/>
</dbReference>
<evidence type="ECO:0000313" key="4">
    <source>
        <dbReference type="Proteomes" id="UP001501207"/>
    </source>
</evidence>
<dbReference type="Proteomes" id="UP001501207">
    <property type="component" value="Unassembled WGS sequence"/>
</dbReference>
<dbReference type="Pfam" id="PF13369">
    <property type="entry name" value="Transglut_core2"/>
    <property type="match status" value="1"/>
</dbReference>
<evidence type="ECO:0000256" key="1">
    <source>
        <dbReference type="ARBA" id="ARBA00007100"/>
    </source>
</evidence>
<feature type="domain" description="Protein SirB1 N-terminal" evidence="2">
    <location>
        <begin position="100"/>
        <end position="261"/>
    </location>
</feature>
<reference evidence="4" key="1">
    <citation type="journal article" date="2019" name="Int. J. Syst. Evol. Microbiol.">
        <title>The Global Catalogue of Microorganisms (GCM) 10K type strain sequencing project: providing services to taxonomists for standard genome sequencing and annotation.</title>
        <authorList>
            <consortium name="The Broad Institute Genomics Platform"/>
            <consortium name="The Broad Institute Genome Sequencing Center for Infectious Disease"/>
            <person name="Wu L."/>
            <person name="Ma J."/>
        </authorList>
    </citation>
    <scope>NUCLEOTIDE SEQUENCE [LARGE SCALE GENOMIC DNA]</scope>
    <source>
        <strain evidence="4">JCM 17664</strain>
    </source>
</reference>
<dbReference type="RefSeq" id="WP_344979108.1">
    <property type="nucleotide sequence ID" value="NZ_BAABFN010000005.1"/>
</dbReference>
<dbReference type="EMBL" id="BAABFN010000005">
    <property type="protein sequence ID" value="GAA4312077.1"/>
    <property type="molecule type" value="Genomic_DNA"/>
</dbReference>